<feature type="region of interest" description="Disordered" evidence="6">
    <location>
        <begin position="490"/>
        <end position="519"/>
    </location>
</feature>
<keyword evidence="7" id="KW-1133">Transmembrane helix</keyword>
<evidence type="ECO:0000256" key="2">
    <source>
        <dbReference type="ARBA" id="ARBA00013732"/>
    </source>
</evidence>
<gene>
    <name evidence="8" type="ORF">DFA_00286</name>
</gene>
<keyword evidence="9" id="KW-1185">Reference proteome</keyword>
<evidence type="ECO:0000256" key="1">
    <source>
        <dbReference type="ARBA" id="ARBA00004294"/>
    </source>
</evidence>
<dbReference type="RefSeq" id="XP_004358002.1">
    <property type="nucleotide sequence ID" value="XM_004357945.1"/>
</dbReference>
<feature type="compositionally biased region" description="Low complexity" evidence="6">
    <location>
        <begin position="501"/>
        <end position="515"/>
    </location>
</feature>
<dbReference type="GO" id="GO:0005741">
    <property type="term" value="C:mitochondrial outer membrane"/>
    <property type="evidence" value="ECO:0007669"/>
    <property type="project" value="UniProtKB-SubCell"/>
</dbReference>
<name>F4PY48_CACFS</name>
<keyword evidence="3" id="KW-1000">Mitochondrion outer membrane</keyword>
<feature type="compositionally biased region" description="Polar residues" evidence="6">
    <location>
        <begin position="324"/>
        <end position="336"/>
    </location>
</feature>
<evidence type="ECO:0000256" key="3">
    <source>
        <dbReference type="ARBA" id="ARBA00022787"/>
    </source>
</evidence>
<feature type="compositionally biased region" description="Polar residues" evidence="6">
    <location>
        <begin position="491"/>
        <end position="500"/>
    </location>
</feature>
<evidence type="ECO:0000256" key="6">
    <source>
        <dbReference type="SAM" id="MobiDB-lite"/>
    </source>
</evidence>
<dbReference type="OrthoDB" id="17335at2759"/>
<dbReference type="KEGG" id="dfa:DFA_00286"/>
<feature type="transmembrane region" description="Helical" evidence="7">
    <location>
        <begin position="146"/>
        <end position="166"/>
    </location>
</feature>
<comment type="subcellular location">
    <subcellularLocation>
        <location evidence="1">Mitochondrion outer membrane</location>
    </subcellularLocation>
</comment>
<evidence type="ECO:0000256" key="4">
    <source>
        <dbReference type="ARBA" id="ARBA00023764"/>
    </source>
</evidence>
<proteinExistence type="predicted"/>
<dbReference type="Gene3D" id="1.25.10.10">
    <property type="entry name" value="Leucine-rich Repeat Variant"/>
    <property type="match status" value="1"/>
</dbReference>
<feature type="region of interest" description="Disordered" evidence="6">
    <location>
        <begin position="288"/>
        <end position="369"/>
    </location>
</feature>
<organism evidence="8 9">
    <name type="scientific">Cavenderia fasciculata</name>
    <name type="common">Slime mold</name>
    <name type="synonym">Dictyostelium fasciculatum</name>
    <dbReference type="NCBI Taxonomy" id="261658"/>
    <lineage>
        <taxon>Eukaryota</taxon>
        <taxon>Amoebozoa</taxon>
        <taxon>Evosea</taxon>
        <taxon>Eumycetozoa</taxon>
        <taxon>Dictyostelia</taxon>
        <taxon>Acytosteliales</taxon>
        <taxon>Cavenderiaceae</taxon>
        <taxon>Cavenderia</taxon>
    </lineage>
</organism>
<sequence>MQPIILLVILSIVIIVEFVMRRTGVLHKIPIIKRHINPSADEFRNRQFSAFIKVCMNSYGPFITEVLLILFCIDVGSYKLLNANPAVQCNGNEYVDSVRVTYGLFPIIFGFPLLIFVLLFRSRKRMNEKNVIRRLGVFFLKYKDSFYFWDVFLLIKRLAIAALSLIQYDSPARSISLVVVTFGSLVLQLIYRPFLSDMDNNLETVSLTLLFISCIYLDNDLYLETEQYLLIISVVVFGLAAVRFQGQYFLNEIRTVIRPILDKINAMMNNDEEDGADQTHKEKDVIGKVDQKSRNIPSFSASSHHSPSGAGSSSPFHNSHSSSRGNINRNGYTMISSGEDDDEDYDEDDDEDDDDNNNNNNNNNNNRQYEEYSYNSTTRHSKKYIFQDPENRQTIVKDQGCLPALVMFMSNDNEDVSALCLETLLLLAQTEQNVQAMSSEPGLVSGLQKMTGKQQQVAQRIVGYLEQPKKQSTTSFSMLVGERVPIALKQSRPSPSVSSANTPPNITTTVPNPTVQSNNSKQIDDISQIMGQRVGMNNEATKKQVEECLLHTKGVISFMIDLHSYQATIRCTITPDQVKTAIRNTLGLSASLMIDGQEEVNQMPDYLDEINPNLTTPSKKPAWGWNSIVSFGSMTQDKATDKNNGNWGWGSISKALFG</sequence>
<dbReference type="InterPro" id="IPR016617">
    <property type="entry name" value="ARMC1"/>
</dbReference>
<feature type="transmembrane region" description="Helical" evidence="7">
    <location>
        <begin position="62"/>
        <end position="81"/>
    </location>
</feature>
<dbReference type="GeneID" id="14871582"/>
<keyword evidence="3" id="KW-0496">Mitochondrion</keyword>
<dbReference type="Proteomes" id="UP000007797">
    <property type="component" value="Unassembled WGS sequence"/>
</dbReference>
<dbReference type="GO" id="GO:0046872">
    <property type="term" value="F:metal ion binding"/>
    <property type="evidence" value="ECO:0007669"/>
    <property type="project" value="InterPro"/>
</dbReference>
<dbReference type="SUPFAM" id="SSF55008">
    <property type="entry name" value="HMA, heavy metal-associated domain"/>
    <property type="match status" value="1"/>
</dbReference>
<feature type="transmembrane region" description="Helical" evidence="7">
    <location>
        <begin position="6"/>
        <end position="24"/>
    </location>
</feature>
<dbReference type="InterPro" id="IPR016024">
    <property type="entry name" value="ARM-type_fold"/>
</dbReference>
<evidence type="ECO:0000313" key="9">
    <source>
        <dbReference type="Proteomes" id="UP000007797"/>
    </source>
</evidence>
<dbReference type="PANTHER" id="PTHR46840:SF2">
    <property type="entry name" value="ARMADILLO REPEAT-CONTAINING PROTEIN 1"/>
    <property type="match status" value="1"/>
</dbReference>
<feature type="compositionally biased region" description="Low complexity" evidence="6">
    <location>
        <begin position="357"/>
        <end position="366"/>
    </location>
</feature>
<reference evidence="9" key="1">
    <citation type="journal article" date="2011" name="Genome Res.">
        <title>Phylogeny-wide analysis of social amoeba genomes highlights ancient origins for complex intercellular communication.</title>
        <authorList>
            <person name="Heidel A.J."/>
            <person name="Lawal H.M."/>
            <person name="Felder M."/>
            <person name="Schilde C."/>
            <person name="Helps N.R."/>
            <person name="Tunggal B."/>
            <person name="Rivero F."/>
            <person name="John U."/>
            <person name="Schleicher M."/>
            <person name="Eichinger L."/>
            <person name="Platzer M."/>
            <person name="Noegel A.A."/>
            <person name="Schaap P."/>
            <person name="Gloeckner G."/>
        </authorList>
    </citation>
    <scope>NUCLEOTIDE SEQUENCE [LARGE SCALE GENOMIC DNA]</scope>
    <source>
        <strain evidence="9">SH3</strain>
    </source>
</reference>
<feature type="transmembrane region" description="Helical" evidence="7">
    <location>
        <begin position="228"/>
        <end position="244"/>
    </location>
</feature>
<evidence type="ECO:0000313" key="8">
    <source>
        <dbReference type="EMBL" id="EGG19708.1"/>
    </source>
</evidence>
<dbReference type="PANTHER" id="PTHR46840">
    <property type="entry name" value="ARMADILLO REPEAT-CONTAINING PROTEIN 1"/>
    <property type="match status" value="1"/>
</dbReference>
<feature type="transmembrane region" description="Helical" evidence="7">
    <location>
        <begin position="172"/>
        <end position="190"/>
    </location>
</feature>
<accession>F4PY48</accession>
<evidence type="ECO:0000256" key="5">
    <source>
        <dbReference type="ARBA" id="ARBA00046478"/>
    </source>
</evidence>
<dbReference type="SUPFAM" id="SSF48371">
    <property type="entry name" value="ARM repeat"/>
    <property type="match status" value="2"/>
</dbReference>
<feature type="compositionally biased region" description="Acidic residues" evidence="6">
    <location>
        <begin position="338"/>
        <end position="356"/>
    </location>
</feature>
<keyword evidence="7" id="KW-0472">Membrane</keyword>
<comment type="function">
    <text evidence="4">In association with mitochondrial contact site and cristae organizing system (MICOS) complex components and mitochondrial outer membrane sorting assembly machinery (SAM) complex components may regulate mitochondrial dynamics playing a role in determining mitochondrial length, distribution and motility.</text>
</comment>
<comment type="subunit">
    <text evidence="5">Interacts with mitochondrial contact site and cristae organizing system (MICOS) complex components IMMT/MIC60 and MICOS10/MIC10. Interacts with mitochondrial outer membrane sorting assembly machinery (SAM) complex components SAMM50 and MTX1.</text>
</comment>
<dbReference type="EMBL" id="GL883014">
    <property type="protein sequence ID" value="EGG19708.1"/>
    <property type="molecule type" value="Genomic_DNA"/>
</dbReference>
<dbReference type="InterPro" id="IPR011989">
    <property type="entry name" value="ARM-like"/>
</dbReference>
<dbReference type="InterPro" id="IPR036163">
    <property type="entry name" value="HMA_dom_sf"/>
</dbReference>
<feature type="transmembrane region" description="Helical" evidence="7">
    <location>
        <begin position="101"/>
        <end position="120"/>
    </location>
</feature>
<protein>
    <recommendedName>
        <fullName evidence="2">Armadillo repeat-containing protein 1</fullName>
    </recommendedName>
</protein>
<feature type="compositionally biased region" description="Low complexity" evidence="6">
    <location>
        <begin position="298"/>
        <end position="323"/>
    </location>
</feature>
<dbReference type="AlphaFoldDB" id="F4PY48"/>
<evidence type="ECO:0000256" key="7">
    <source>
        <dbReference type="SAM" id="Phobius"/>
    </source>
</evidence>
<keyword evidence="7" id="KW-0812">Transmembrane</keyword>